<evidence type="ECO:0000256" key="4">
    <source>
        <dbReference type="ARBA" id="ARBA00023136"/>
    </source>
</evidence>
<evidence type="ECO:0000256" key="5">
    <source>
        <dbReference type="SAM" id="Phobius"/>
    </source>
</evidence>
<dbReference type="Proteomes" id="UP000799767">
    <property type="component" value="Unassembled WGS sequence"/>
</dbReference>
<feature type="non-terminal residue" evidence="6">
    <location>
        <position position="1"/>
    </location>
</feature>
<feature type="transmembrane region" description="Helical" evidence="5">
    <location>
        <begin position="102"/>
        <end position="123"/>
    </location>
</feature>
<feature type="transmembrane region" description="Helical" evidence="5">
    <location>
        <begin position="135"/>
        <end position="154"/>
    </location>
</feature>
<dbReference type="RefSeq" id="XP_033587207.1">
    <property type="nucleotide sequence ID" value="XM_033734363.1"/>
</dbReference>
<sequence length="334" mass="36103">MLFIFFFYHPTKRAQTLNAGWKARLGQFDLIGTSVFLPMIVCLLLALQWGGSTYPWSDGRIIALFVVFGVLLVAFVAIQFWKQDNATVPPRIFKQRSIMAGCLFSAMLGAAFFVMVYYLPIWFQAIKGVSAVESGIRSIPLVLSLVLFSIISGITVTVIGYYTPFVIASSVFMAIGAGLLSTFDVNTSEGKWIGYQIVFGMGVGMGMQQALIMAQTVLDKKDVPIGTTIVMFAQLIGGAIFISVGQNIFTNKLLSNVQRTVRDISPKVILATGATSLKTVIPPADLPAVQVAYNGAIVNTFYVAVGVATLSMAGAVFWEWKSVKGKKIEMGGGA</sequence>
<dbReference type="AlphaFoldDB" id="A0A6A6PN05"/>
<protein>
    <submittedName>
        <fullName evidence="6">Major facilitator superfamily domain-containing protein</fullName>
    </submittedName>
</protein>
<evidence type="ECO:0000313" key="7">
    <source>
        <dbReference type="Proteomes" id="UP000799767"/>
    </source>
</evidence>
<proteinExistence type="predicted"/>
<keyword evidence="7" id="KW-1185">Reference proteome</keyword>
<name>A0A6A6PN05_9PEZI</name>
<dbReference type="PANTHER" id="PTHR23501">
    <property type="entry name" value="MAJOR FACILITATOR SUPERFAMILY"/>
    <property type="match status" value="1"/>
</dbReference>
<dbReference type="Gene3D" id="1.20.1250.20">
    <property type="entry name" value="MFS general substrate transporter like domains"/>
    <property type="match status" value="1"/>
</dbReference>
<evidence type="ECO:0000313" key="6">
    <source>
        <dbReference type="EMBL" id="KAF2480637.1"/>
    </source>
</evidence>
<evidence type="ECO:0000256" key="2">
    <source>
        <dbReference type="ARBA" id="ARBA00022692"/>
    </source>
</evidence>
<keyword evidence="3 5" id="KW-1133">Transmembrane helix</keyword>
<feature type="transmembrane region" description="Helical" evidence="5">
    <location>
        <begin position="301"/>
        <end position="320"/>
    </location>
</feature>
<dbReference type="GO" id="GO:0022857">
    <property type="term" value="F:transmembrane transporter activity"/>
    <property type="evidence" value="ECO:0007669"/>
    <property type="project" value="TreeGrafter"/>
</dbReference>
<keyword evidence="4 5" id="KW-0472">Membrane</keyword>
<evidence type="ECO:0000256" key="1">
    <source>
        <dbReference type="ARBA" id="ARBA00004141"/>
    </source>
</evidence>
<dbReference type="PANTHER" id="PTHR23501:SF199">
    <property type="entry name" value="MFS EFFLUX TRANSPORTER INPD-RELATED"/>
    <property type="match status" value="1"/>
</dbReference>
<gene>
    <name evidence="6" type="ORF">BDY17DRAFT_302124</name>
</gene>
<feature type="transmembrane region" description="Helical" evidence="5">
    <location>
        <begin position="161"/>
        <end position="180"/>
    </location>
</feature>
<comment type="subcellular location">
    <subcellularLocation>
        <location evidence="1">Membrane</location>
        <topology evidence="1">Multi-pass membrane protein</topology>
    </subcellularLocation>
</comment>
<feature type="transmembrane region" description="Helical" evidence="5">
    <location>
        <begin position="223"/>
        <end position="244"/>
    </location>
</feature>
<dbReference type="GeneID" id="54475365"/>
<dbReference type="InterPro" id="IPR036259">
    <property type="entry name" value="MFS_trans_sf"/>
</dbReference>
<organism evidence="6 7">
    <name type="scientific">Neohortaea acidophila</name>
    <dbReference type="NCBI Taxonomy" id="245834"/>
    <lineage>
        <taxon>Eukaryota</taxon>
        <taxon>Fungi</taxon>
        <taxon>Dikarya</taxon>
        <taxon>Ascomycota</taxon>
        <taxon>Pezizomycotina</taxon>
        <taxon>Dothideomycetes</taxon>
        <taxon>Dothideomycetidae</taxon>
        <taxon>Mycosphaerellales</taxon>
        <taxon>Teratosphaeriaceae</taxon>
        <taxon>Neohortaea</taxon>
    </lineage>
</organism>
<reference evidence="6" key="1">
    <citation type="journal article" date="2020" name="Stud. Mycol.">
        <title>101 Dothideomycetes genomes: a test case for predicting lifestyles and emergence of pathogens.</title>
        <authorList>
            <person name="Haridas S."/>
            <person name="Albert R."/>
            <person name="Binder M."/>
            <person name="Bloem J."/>
            <person name="Labutti K."/>
            <person name="Salamov A."/>
            <person name="Andreopoulos B."/>
            <person name="Baker S."/>
            <person name="Barry K."/>
            <person name="Bills G."/>
            <person name="Bluhm B."/>
            <person name="Cannon C."/>
            <person name="Castanera R."/>
            <person name="Culley D."/>
            <person name="Daum C."/>
            <person name="Ezra D."/>
            <person name="Gonzalez J."/>
            <person name="Henrissat B."/>
            <person name="Kuo A."/>
            <person name="Liang C."/>
            <person name="Lipzen A."/>
            <person name="Lutzoni F."/>
            <person name="Magnuson J."/>
            <person name="Mondo S."/>
            <person name="Nolan M."/>
            <person name="Ohm R."/>
            <person name="Pangilinan J."/>
            <person name="Park H.-J."/>
            <person name="Ramirez L."/>
            <person name="Alfaro M."/>
            <person name="Sun H."/>
            <person name="Tritt A."/>
            <person name="Yoshinaga Y."/>
            <person name="Zwiers L.-H."/>
            <person name="Turgeon B."/>
            <person name="Goodwin S."/>
            <person name="Spatafora J."/>
            <person name="Crous P."/>
            <person name="Grigoriev I."/>
        </authorList>
    </citation>
    <scope>NUCLEOTIDE SEQUENCE</scope>
    <source>
        <strain evidence="6">CBS 113389</strain>
    </source>
</reference>
<dbReference type="SUPFAM" id="SSF103473">
    <property type="entry name" value="MFS general substrate transporter"/>
    <property type="match status" value="1"/>
</dbReference>
<dbReference type="FunFam" id="1.20.1250.20:FF:000196">
    <property type="entry name" value="MFS toxin efflux pump (AflT)"/>
    <property type="match status" value="1"/>
</dbReference>
<keyword evidence="2 5" id="KW-0812">Transmembrane</keyword>
<dbReference type="OrthoDB" id="10021397at2759"/>
<accession>A0A6A6PN05</accession>
<dbReference type="EMBL" id="MU001639">
    <property type="protein sequence ID" value="KAF2480637.1"/>
    <property type="molecule type" value="Genomic_DNA"/>
</dbReference>
<feature type="transmembrane region" description="Helical" evidence="5">
    <location>
        <begin position="61"/>
        <end position="81"/>
    </location>
</feature>
<evidence type="ECO:0000256" key="3">
    <source>
        <dbReference type="ARBA" id="ARBA00022989"/>
    </source>
</evidence>
<dbReference type="GO" id="GO:0005886">
    <property type="term" value="C:plasma membrane"/>
    <property type="evidence" value="ECO:0007669"/>
    <property type="project" value="TreeGrafter"/>
</dbReference>
<feature type="transmembrane region" description="Helical" evidence="5">
    <location>
        <begin position="192"/>
        <end position="211"/>
    </location>
</feature>
<feature type="transmembrane region" description="Helical" evidence="5">
    <location>
        <begin position="30"/>
        <end position="49"/>
    </location>
</feature>